<proteinExistence type="predicted"/>
<feature type="compositionally biased region" description="Basic and acidic residues" evidence="1">
    <location>
        <begin position="129"/>
        <end position="138"/>
    </location>
</feature>
<accession>A0A4C1UXL6</accession>
<protein>
    <submittedName>
        <fullName evidence="2">Uncharacterized protein</fullName>
    </submittedName>
</protein>
<organism evidence="2 3">
    <name type="scientific">Eumeta variegata</name>
    <name type="common">Bagworm moth</name>
    <name type="synonym">Eumeta japonica</name>
    <dbReference type="NCBI Taxonomy" id="151549"/>
    <lineage>
        <taxon>Eukaryota</taxon>
        <taxon>Metazoa</taxon>
        <taxon>Ecdysozoa</taxon>
        <taxon>Arthropoda</taxon>
        <taxon>Hexapoda</taxon>
        <taxon>Insecta</taxon>
        <taxon>Pterygota</taxon>
        <taxon>Neoptera</taxon>
        <taxon>Endopterygota</taxon>
        <taxon>Lepidoptera</taxon>
        <taxon>Glossata</taxon>
        <taxon>Ditrysia</taxon>
        <taxon>Tineoidea</taxon>
        <taxon>Psychidae</taxon>
        <taxon>Oiketicinae</taxon>
        <taxon>Eumeta</taxon>
    </lineage>
</organism>
<evidence type="ECO:0000313" key="3">
    <source>
        <dbReference type="Proteomes" id="UP000299102"/>
    </source>
</evidence>
<dbReference type="AlphaFoldDB" id="A0A4C1UXL6"/>
<gene>
    <name evidence="2" type="ORF">EVAR_82489_1</name>
</gene>
<evidence type="ECO:0000256" key="1">
    <source>
        <dbReference type="SAM" id="MobiDB-lite"/>
    </source>
</evidence>
<dbReference type="EMBL" id="BGZK01000237">
    <property type="protein sequence ID" value="GBP30747.1"/>
    <property type="molecule type" value="Genomic_DNA"/>
</dbReference>
<dbReference type="OrthoDB" id="10071738at2759"/>
<sequence>MFFTDYNYTNKKCSQIHSWYLYEQYKSLEKNQLDAAKKLKERCGQERLLHQELSEIRTKRYLYDQHEPMRVRQQTQQECNDSCTSPFSTNADDLYDDLRGIYVEDAVCVSDLDTVKAEEISLPSESSSEEMKEREKSGESNSVGSAVGDREVSLVAHDLAKRLEYVKKDIEENEGLQIEKITNTDRSRNVTKCCSAEKLPATESEGLADDTDKNRFFFSFENSESILKMWSRLVCFAYQVVQFNRGNCYSDSTSQLLLAILACDVVKKGFYEMCTYMRALARGLRSDGGPKMPSWLLTITSLMSKGPKLCISKVQSSVAKWPRLPALEHTDFSRGPRRAPTLYVQGCSLYVPKDPCTA</sequence>
<feature type="region of interest" description="Disordered" evidence="1">
    <location>
        <begin position="120"/>
        <end position="145"/>
    </location>
</feature>
<dbReference type="Proteomes" id="UP000299102">
    <property type="component" value="Unassembled WGS sequence"/>
</dbReference>
<evidence type="ECO:0000313" key="2">
    <source>
        <dbReference type="EMBL" id="GBP30747.1"/>
    </source>
</evidence>
<comment type="caution">
    <text evidence="2">The sequence shown here is derived from an EMBL/GenBank/DDBJ whole genome shotgun (WGS) entry which is preliminary data.</text>
</comment>
<reference evidence="2 3" key="1">
    <citation type="journal article" date="2019" name="Commun. Biol.">
        <title>The bagworm genome reveals a unique fibroin gene that provides high tensile strength.</title>
        <authorList>
            <person name="Kono N."/>
            <person name="Nakamura H."/>
            <person name="Ohtoshi R."/>
            <person name="Tomita M."/>
            <person name="Numata K."/>
            <person name="Arakawa K."/>
        </authorList>
    </citation>
    <scope>NUCLEOTIDE SEQUENCE [LARGE SCALE GENOMIC DNA]</scope>
</reference>
<name>A0A4C1UXL6_EUMVA</name>
<keyword evidence="3" id="KW-1185">Reference proteome</keyword>